<dbReference type="SUPFAM" id="SSF53383">
    <property type="entry name" value="PLP-dependent transferases"/>
    <property type="match status" value="1"/>
</dbReference>
<dbReference type="InterPro" id="IPR016454">
    <property type="entry name" value="Cysteine_dSase"/>
</dbReference>
<dbReference type="InterPro" id="IPR015424">
    <property type="entry name" value="PyrdxlP-dep_Trfase"/>
</dbReference>
<dbReference type="EC" id="2.8.1.7" evidence="10"/>
<evidence type="ECO:0000256" key="5">
    <source>
        <dbReference type="ARBA" id="ARBA00022898"/>
    </source>
</evidence>
<dbReference type="PIRSF" id="PIRSF005572">
    <property type="entry name" value="NifS"/>
    <property type="match status" value="1"/>
</dbReference>
<dbReference type="GO" id="GO:0031071">
    <property type="term" value="F:cysteine desulfurase activity"/>
    <property type="evidence" value="ECO:0007669"/>
    <property type="project" value="UniProtKB-EC"/>
</dbReference>
<comment type="caution">
    <text evidence="10">The sequence shown here is derived from an EMBL/GenBank/DDBJ whole genome shotgun (WGS) entry which is preliminary data.</text>
</comment>
<reference evidence="10 11" key="1">
    <citation type="submission" date="2019-02" db="EMBL/GenBank/DDBJ databases">
        <title>Deep-cultivation of Planctomycetes and their phenomic and genomic characterization uncovers novel biology.</title>
        <authorList>
            <person name="Wiegand S."/>
            <person name="Jogler M."/>
            <person name="Boedeker C."/>
            <person name="Pinto D."/>
            <person name="Vollmers J."/>
            <person name="Rivas-Marin E."/>
            <person name="Kohn T."/>
            <person name="Peeters S.H."/>
            <person name="Heuer A."/>
            <person name="Rast P."/>
            <person name="Oberbeckmann S."/>
            <person name="Bunk B."/>
            <person name="Jeske O."/>
            <person name="Meyerdierks A."/>
            <person name="Storesund J.E."/>
            <person name="Kallscheuer N."/>
            <person name="Luecker S."/>
            <person name="Lage O.M."/>
            <person name="Pohl T."/>
            <person name="Merkel B.J."/>
            <person name="Hornburger P."/>
            <person name="Mueller R.-W."/>
            <person name="Bruemmer F."/>
            <person name="Labrenz M."/>
            <person name="Spormann A.M."/>
            <person name="Op Den Camp H."/>
            <person name="Overmann J."/>
            <person name="Amann R."/>
            <person name="Jetten M.S.M."/>
            <person name="Mascher T."/>
            <person name="Medema M.H."/>
            <person name="Devos D.P."/>
            <person name="Kaster A.-K."/>
            <person name="Ovreas L."/>
            <person name="Rohde M."/>
            <person name="Galperin M.Y."/>
            <person name="Jogler C."/>
        </authorList>
    </citation>
    <scope>NUCLEOTIDE SEQUENCE [LARGE SCALE GENOMIC DNA]</scope>
    <source>
        <strain evidence="10 11">Poly41</strain>
    </source>
</reference>
<dbReference type="InterPro" id="IPR000192">
    <property type="entry name" value="Aminotrans_V_dom"/>
</dbReference>
<keyword evidence="11" id="KW-1185">Reference proteome</keyword>
<evidence type="ECO:0000313" key="10">
    <source>
        <dbReference type="EMBL" id="TWU40804.1"/>
    </source>
</evidence>
<dbReference type="Gene3D" id="3.90.1150.10">
    <property type="entry name" value="Aspartate Aminotransferase, domain 1"/>
    <property type="match status" value="1"/>
</dbReference>
<evidence type="ECO:0000256" key="6">
    <source>
        <dbReference type="ARBA" id="ARBA00023004"/>
    </source>
</evidence>
<comment type="cofactor">
    <cofactor evidence="1">
        <name>pyridoxal 5'-phosphate</name>
        <dbReference type="ChEBI" id="CHEBI:597326"/>
    </cofactor>
</comment>
<evidence type="ECO:0000259" key="9">
    <source>
        <dbReference type="Pfam" id="PF00266"/>
    </source>
</evidence>
<dbReference type="Pfam" id="PF00266">
    <property type="entry name" value="Aminotran_5"/>
    <property type="match status" value="1"/>
</dbReference>
<evidence type="ECO:0000256" key="7">
    <source>
        <dbReference type="ARBA" id="ARBA00023014"/>
    </source>
</evidence>
<organism evidence="10 11">
    <name type="scientific">Novipirellula artificiosorum</name>
    <dbReference type="NCBI Taxonomy" id="2528016"/>
    <lineage>
        <taxon>Bacteria</taxon>
        <taxon>Pseudomonadati</taxon>
        <taxon>Planctomycetota</taxon>
        <taxon>Planctomycetia</taxon>
        <taxon>Pirellulales</taxon>
        <taxon>Pirellulaceae</taxon>
        <taxon>Novipirellula</taxon>
    </lineage>
</organism>
<dbReference type="Gene3D" id="1.10.260.50">
    <property type="match status" value="1"/>
</dbReference>
<dbReference type="GO" id="GO:0046872">
    <property type="term" value="F:metal ion binding"/>
    <property type="evidence" value="ECO:0007669"/>
    <property type="project" value="UniProtKB-KW"/>
</dbReference>
<dbReference type="PANTHER" id="PTHR11601">
    <property type="entry name" value="CYSTEINE DESULFURYLASE FAMILY MEMBER"/>
    <property type="match status" value="1"/>
</dbReference>
<proteinExistence type="inferred from homology"/>
<evidence type="ECO:0000256" key="8">
    <source>
        <dbReference type="ARBA" id="ARBA00050776"/>
    </source>
</evidence>
<protein>
    <submittedName>
        <fullName evidence="10">Cysteine desulfurase</fullName>
        <ecNumber evidence="10">2.8.1.7</ecNumber>
    </submittedName>
</protein>
<evidence type="ECO:0000313" key="11">
    <source>
        <dbReference type="Proteomes" id="UP000319143"/>
    </source>
</evidence>
<evidence type="ECO:0000256" key="3">
    <source>
        <dbReference type="ARBA" id="ARBA00022679"/>
    </source>
</evidence>
<feature type="domain" description="Aminotransferase class V" evidence="9">
    <location>
        <begin position="2"/>
        <end position="365"/>
    </location>
</feature>
<keyword evidence="7" id="KW-0411">Iron-sulfur</keyword>
<evidence type="ECO:0000256" key="4">
    <source>
        <dbReference type="ARBA" id="ARBA00022723"/>
    </source>
</evidence>
<dbReference type="InterPro" id="IPR015422">
    <property type="entry name" value="PyrdxlP-dep_Trfase_small"/>
</dbReference>
<dbReference type="RefSeq" id="WP_146525349.1">
    <property type="nucleotide sequence ID" value="NZ_SJPV01000002.1"/>
</dbReference>
<dbReference type="EMBL" id="SJPV01000002">
    <property type="protein sequence ID" value="TWU40804.1"/>
    <property type="molecule type" value="Genomic_DNA"/>
</dbReference>
<keyword evidence="3 10" id="KW-0808">Transferase</keyword>
<dbReference type="PANTHER" id="PTHR11601:SF34">
    <property type="entry name" value="CYSTEINE DESULFURASE"/>
    <property type="match status" value="1"/>
</dbReference>
<dbReference type="AlphaFoldDB" id="A0A5C6DX64"/>
<comment type="catalytic activity">
    <reaction evidence="8">
        <text>(sulfur carrier)-H + L-cysteine = (sulfur carrier)-SH + L-alanine</text>
        <dbReference type="Rhea" id="RHEA:43892"/>
        <dbReference type="Rhea" id="RHEA-COMP:14737"/>
        <dbReference type="Rhea" id="RHEA-COMP:14739"/>
        <dbReference type="ChEBI" id="CHEBI:29917"/>
        <dbReference type="ChEBI" id="CHEBI:35235"/>
        <dbReference type="ChEBI" id="CHEBI:57972"/>
        <dbReference type="ChEBI" id="CHEBI:64428"/>
        <dbReference type="EC" id="2.8.1.7"/>
    </reaction>
</comment>
<comment type="similarity">
    <text evidence="2">Belongs to the class-V pyridoxal-phosphate-dependent aminotransferase family. NifS/IscS subfamily.</text>
</comment>
<sequence>MIYLDNNATTAIDARVANVIAEVLALGPANASSQHAMGRAAQLHIDEAFDVISQAVDTTLDRPGGPRFLFTSGGTESNNLALAGLGDPHSAIILSRIEHPSVISVAEQLASTGREIRWMEVDSNGVARIDELAEQIQSCRSPCGLVSLMSANNETGVLQPIEEAAVVCRRAGVLLHVDATQSIGKVPFSLRRLDAAAVTLSAHKFHGPVGIGGLWLGSGVKLRPLFHGGPQQLETRPGTEPVALISGMAAALQLAVDSLRQNSDSMMMLRDELEGSLLSLFPDLVVHGASVERLPNTSCVSFPNADRQSMLMSLDFAKVACSSGAACSSGSSPPSHVLQAMKLSSSLVQSALRFSLSRFSRREEIVDSIDRISRCYKHLGRNKAVEN</sequence>
<evidence type="ECO:0000256" key="1">
    <source>
        <dbReference type="ARBA" id="ARBA00001933"/>
    </source>
</evidence>
<keyword evidence="4" id="KW-0479">Metal-binding</keyword>
<gene>
    <name evidence="10" type="primary">nifS</name>
    <name evidence="10" type="ORF">Poly41_16390</name>
</gene>
<accession>A0A5C6DX64</accession>
<keyword evidence="6" id="KW-0408">Iron</keyword>
<keyword evidence="5" id="KW-0663">Pyridoxal phosphate</keyword>
<dbReference type="InterPro" id="IPR015421">
    <property type="entry name" value="PyrdxlP-dep_Trfase_major"/>
</dbReference>
<dbReference type="Proteomes" id="UP000319143">
    <property type="component" value="Unassembled WGS sequence"/>
</dbReference>
<dbReference type="GO" id="GO:0051536">
    <property type="term" value="F:iron-sulfur cluster binding"/>
    <property type="evidence" value="ECO:0007669"/>
    <property type="project" value="UniProtKB-KW"/>
</dbReference>
<dbReference type="Gene3D" id="3.40.640.10">
    <property type="entry name" value="Type I PLP-dependent aspartate aminotransferase-like (Major domain)"/>
    <property type="match status" value="1"/>
</dbReference>
<name>A0A5C6DX64_9BACT</name>
<evidence type="ECO:0000256" key="2">
    <source>
        <dbReference type="ARBA" id="ARBA00006490"/>
    </source>
</evidence>
<dbReference type="OrthoDB" id="9808002at2"/>